<keyword evidence="15" id="KW-1185">Reference proteome</keyword>
<evidence type="ECO:0000256" key="5">
    <source>
        <dbReference type="ARBA" id="ARBA00022729"/>
    </source>
</evidence>
<keyword evidence="4 11" id="KW-0768">Sushi</keyword>
<proteinExistence type="predicted"/>
<keyword evidence="9 11" id="KW-1015">Disulfide bond</keyword>
<dbReference type="AlphaFoldDB" id="A0AA35WKN4"/>
<dbReference type="Gene3D" id="2.10.70.10">
    <property type="entry name" value="Complement Module, domain 1"/>
    <property type="match status" value="1"/>
</dbReference>
<evidence type="ECO:0000256" key="6">
    <source>
        <dbReference type="ARBA" id="ARBA00022737"/>
    </source>
</evidence>
<evidence type="ECO:0000256" key="12">
    <source>
        <dbReference type="SAM" id="MobiDB-lite"/>
    </source>
</evidence>
<evidence type="ECO:0000259" key="13">
    <source>
        <dbReference type="PROSITE" id="PS50923"/>
    </source>
</evidence>
<dbReference type="PROSITE" id="PS50923">
    <property type="entry name" value="SUSHI"/>
    <property type="match status" value="1"/>
</dbReference>
<dbReference type="PANTHER" id="PTHR45656:SF4">
    <property type="entry name" value="PROTEIN CBR-CLEC-78"/>
    <property type="match status" value="1"/>
</dbReference>
<evidence type="ECO:0000256" key="7">
    <source>
        <dbReference type="ARBA" id="ARBA00022837"/>
    </source>
</evidence>
<keyword evidence="2" id="KW-0964">Secreted</keyword>
<sequence>MNPGADYPPPFRGTGQIRNMPLTQSRRSVCYEQETYQDEEEEPDETFSLRVVVDDTVDPSLMVSNLVVDASRGTTQVRILGDIVGVVECPTLNDPDNGNLNLSGNSLGDTAEYTCNTGYNLMGESISTCGADSQWSGNPPVCELVQCPDLSSPMSGS</sequence>
<accession>A0AA35WKN4</accession>
<feature type="region of interest" description="Disordered" evidence="12">
    <location>
        <begin position="1"/>
        <end position="24"/>
    </location>
</feature>
<feature type="domain" description="Sushi" evidence="13">
    <location>
        <begin position="87"/>
        <end position="144"/>
    </location>
</feature>
<evidence type="ECO:0000256" key="4">
    <source>
        <dbReference type="ARBA" id="ARBA00022659"/>
    </source>
</evidence>
<keyword evidence="7" id="KW-0106">Calcium</keyword>
<evidence type="ECO:0000313" key="15">
    <source>
        <dbReference type="Proteomes" id="UP001174909"/>
    </source>
</evidence>
<dbReference type="GO" id="GO:0005576">
    <property type="term" value="C:extracellular region"/>
    <property type="evidence" value="ECO:0007669"/>
    <property type="project" value="UniProtKB-SubCell"/>
</dbReference>
<feature type="non-terminal residue" evidence="14">
    <location>
        <position position="1"/>
    </location>
</feature>
<keyword evidence="10" id="KW-0325">Glycoprotein</keyword>
<dbReference type="CDD" id="cd00033">
    <property type="entry name" value="CCP"/>
    <property type="match status" value="1"/>
</dbReference>
<dbReference type="EMBL" id="CASHTH010002114">
    <property type="protein sequence ID" value="CAI8024983.1"/>
    <property type="molecule type" value="Genomic_DNA"/>
</dbReference>
<gene>
    <name evidence="14" type="ORF">GBAR_LOCUS14473</name>
</gene>
<evidence type="ECO:0000256" key="2">
    <source>
        <dbReference type="ARBA" id="ARBA00022525"/>
    </source>
</evidence>
<dbReference type="FunFam" id="2.10.70.10:FF:000064">
    <property type="entry name" value="Fibulin 7"/>
    <property type="match status" value="1"/>
</dbReference>
<dbReference type="Proteomes" id="UP001174909">
    <property type="component" value="Unassembled WGS sequence"/>
</dbReference>
<protein>
    <submittedName>
        <fullName evidence="14">Membrane cofactor protein</fullName>
    </submittedName>
</protein>
<evidence type="ECO:0000256" key="3">
    <source>
        <dbReference type="ARBA" id="ARBA00022536"/>
    </source>
</evidence>
<evidence type="ECO:0000313" key="14">
    <source>
        <dbReference type="EMBL" id="CAI8024983.1"/>
    </source>
</evidence>
<keyword evidence="5" id="KW-0732">Signal</keyword>
<evidence type="ECO:0000256" key="8">
    <source>
        <dbReference type="ARBA" id="ARBA00022889"/>
    </source>
</evidence>
<keyword evidence="6" id="KW-0677">Repeat</keyword>
<dbReference type="InterPro" id="IPR000436">
    <property type="entry name" value="Sushi_SCR_CCP_dom"/>
</dbReference>
<keyword evidence="8" id="KW-0130">Cell adhesion</keyword>
<comment type="caution">
    <text evidence="14">The sequence shown here is derived from an EMBL/GenBank/DDBJ whole genome shotgun (WGS) entry which is preliminary data.</text>
</comment>
<evidence type="ECO:0000256" key="1">
    <source>
        <dbReference type="ARBA" id="ARBA00004613"/>
    </source>
</evidence>
<dbReference type="Pfam" id="PF00084">
    <property type="entry name" value="Sushi"/>
    <property type="match status" value="1"/>
</dbReference>
<evidence type="ECO:0000256" key="11">
    <source>
        <dbReference type="PROSITE-ProRule" id="PRU00302"/>
    </source>
</evidence>
<evidence type="ECO:0000256" key="10">
    <source>
        <dbReference type="ARBA" id="ARBA00023180"/>
    </source>
</evidence>
<dbReference type="SMART" id="SM00032">
    <property type="entry name" value="CCP"/>
    <property type="match status" value="1"/>
</dbReference>
<dbReference type="InterPro" id="IPR051277">
    <property type="entry name" value="SEZ6_CSMD_C4BPB_Regulators"/>
</dbReference>
<feature type="compositionally biased region" description="Pro residues" evidence="12">
    <location>
        <begin position="1"/>
        <end position="11"/>
    </location>
</feature>
<evidence type="ECO:0000256" key="9">
    <source>
        <dbReference type="ARBA" id="ARBA00023157"/>
    </source>
</evidence>
<comment type="subcellular location">
    <subcellularLocation>
        <location evidence="1">Secreted</location>
    </subcellularLocation>
</comment>
<dbReference type="InterPro" id="IPR035976">
    <property type="entry name" value="Sushi/SCR/CCP_sf"/>
</dbReference>
<dbReference type="PANTHER" id="PTHR45656">
    <property type="entry name" value="PROTEIN CBR-CLEC-78"/>
    <property type="match status" value="1"/>
</dbReference>
<comment type="caution">
    <text evidence="11">Lacks conserved residue(s) required for the propagation of feature annotation.</text>
</comment>
<feature type="disulfide bond" evidence="11">
    <location>
        <begin position="115"/>
        <end position="142"/>
    </location>
</feature>
<name>A0AA35WKN4_GEOBA</name>
<organism evidence="14 15">
    <name type="scientific">Geodia barretti</name>
    <name type="common">Barrett's horny sponge</name>
    <dbReference type="NCBI Taxonomy" id="519541"/>
    <lineage>
        <taxon>Eukaryota</taxon>
        <taxon>Metazoa</taxon>
        <taxon>Porifera</taxon>
        <taxon>Demospongiae</taxon>
        <taxon>Heteroscleromorpha</taxon>
        <taxon>Tetractinellida</taxon>
        <taxon>Astrophorina</taxon>
        <taxon>Geodiidae</taxon>
        <taxon>Geodia</taxon>
    </lineage>
</organism>
<reference evidence="14" key="1">
    <citation type="submission" date="2023-03" db="EMBL/GenBank/DDBJ databases">
        <authorList>
            <person name="Steffen K."/>
            <person name="Cardenas P."/>
        </authorList>
    </citation>
    <scope>NUCLEOTIDE SEQUENCE</scope>
</reference>
<dbReference type="GO" id="GO:0007155">
    <property type="term" value="P:cell adhesion"/>
    <property type="evidence" value="ECO:0007669"/>
    <property type="project" value="UniProtKB-KW"/>
</dbReference>
<dbReference type="SUPFAM" id="SSF57535">
    <property type="entry name" value="Complement control module/SCR domain"/>
    <property type="match status" value="1"/>
</dbReference>
<keyword evidence="3" id="KW-0245">EGF-like domain</keyword>